<protein>
    <submittedName>
        <fullName evidence="10">ABC transporter permease</fullName>
    </submittedName>
</protein>
<reference evidence="10 11" key="1">
    <citation type="submission" date="2017-10" db="EMBL/GenBank/DDBJ databases">
        <title>Genomics of the genus Arcobacter.</title>
        <authorList>
            <person name="Perez-Cataluna A."/>
            <person name="Figueras M.J."/>
        </authorList>
    </citation>
    <scope>NUCLEOTIDE SEQUENCE [LARGE SCALE GENOMIC DNA]</scope>
    <source>
        <strain evidence="10 11">DSM 24636</strain>
    </source>
</reference>
<gene>
    <name evidence="10" type="ORF">CRV06_03925</name>
</gene>
<dbReference type="InterPro" id="IPR013525">
    <property type="entry name" value="ABC2_TM"/>
</dbReference>
<evidence type="ECO:0000256" key="8">
    <source>
        <dbReference type="SAM" id="Phobius"/>
    </source>
</evidence>
<keyword evidence="11" id="KW-1185">Reference proteome</keyword>
<feature type="domain" description="ABC transmembrane type-2" evidence="9">
    <location>
        <begin position="134"/>
        <end position="367"/>
    </location>
</feature>
<dbReference type="PROSITE" id="PS51012">
    <property type="entry name" value="ABC_TM2"/>
    <property type="match status" value="1"/>
</dbReference>
<dbReference type="Proteomes" id="UP000290191">
    <property type="component" value="Unassembled WGS sequence"/>
</dbReference>
<dbReference type="GO" id="GO:0140359">
    <property type="term" value="F:ABC-type transporter activity"/>
    <property type="evidence" value="ECO:0007669"/>
    <property type="project" value="InterPro"/>
</dbReference>
<dbReference type="PANTHER" id="PTHR30294:SF47">
    <property type="entry name" value="INNER MEMBRANE TRANSPORT PERMEASE YHHJ"/>
    <property type="match status" value="1"/>
</dbReference>
<keyword evidence="6 8" id="KW-1133">Transmembrane helix</keyword>
<comment type="similarity">
    <text evidence="2">Belongs to the ABC-2 integral membrane protein family.</text>
</comment>
<evidence type="ECO:0000256" key="2">
    <source>
        <dbReference type="ARBA" id="ARBA00007783"/>
    </source>
</evidence>
<proteinExistence type="inferred from homology"/>
<dbReference type="InterPro" id="IPR047817">
    <property type="entry name" value="ABC2_TM_bact-type"/>
</dbReference>
<evidence type="ECO:0000256" key="1">
    <source>
        <dbReference type="ARBA" id="ARBA00004651"/>
    </source>
</evidence>
<dbReference type="EMBL" id="PDKO01000002">
    <property type="protein sequence ID" value="RXJ64098.1"/>
    <property type="molecule type" value="Genomic_DNA"/>
</dbReference>
<name>A0A4V1LQB3_9BACT</name>
<comment type="caution">
    <text evidence="10">The sequence shown here is derived from an EMBL/GenBank/DDBJ whole genome shotgun (WGS) entry which is preliminary data.</text>
</comment>
<feature type="transmembrane region" description="Helical" evidence="8">
    <location>
        <begin position="285"/>
        <end position="306"/>
    </location>
</feature>
<evidence type="ECO:0000259" key="9">
    <source>
        <dbReference type="PROSITE" id="PS51012"/>
    </source>
</evidence>
<dbReference type="RefSeq" id="WP_129081429.1">
    <property type="nucleotide sequence ID" value="NZ_CP041070.1"/>
</dbReference>
<feature type="transmembrane region" description="Helical" evidence="8">
    <location>
        <begin position="254"/>
        <end position="278"/>
    </location>
</feature>
<dbReference type="AlphaFoldDB" id="A0A4V1LQB3"/>
<feature type="transmembrane region" description="Helical" evidence="8">
    <location>
        <begin position="24"/>
        <end position="41"/>
    </location>
</feature>
<keyword evidence="4" id="KW-1003">Cell membrane</keyword>
<keyword evidence="3" id="KW-0813">Transport</keyword>
<dbReference type="PANTHER" id="PTHR30294">
    <property type="entry name" value="MEMBRANE COMPONENT OF ABC TRANSPORTER YHHJ-RELATED"/>
    <property type="match status" value="1"/>
</dbReference>
<comment type="subcellular location">
    <subcellularLocation>
        <location evidence="1">Cell membrane</location>
        <topology evidence="1">Multi-pass membrane protein</topology>
    </subcellularLocation>
</comment>
<evidence type="ECO:0000256" key="5">
    <source>
        <dbReference type="ARBA" id="ARBA00022692"/>
    </source>
</evidence>
<feature type="transmembrane region" description="Helical" evidence="8">
    <location>
        <begin position="312"/>
        <end position="334"/>
    </location>
</feature>
<dbReference type="GO" id="GO:0005886">
    <property type="term" value="C:plasma membrane"/>
    <property type="evidence" value="ECO:0007669"/>
    <property type="project" value="UniProtKB-SubCell"/>
</dbReference>
<dbReference type="InterPro" id="IPR051449">
    <property type="entry name" value="ABC-2_transporter_component"/>
</dbReference>
<evidence type="ECO:0000256" key="7">
    <source>
        <dbReference type="ARBA" id="ARBA00023136"/>
    </source>
</evidence>
<evidence type="ECO:0000313" key="10">
    <source>
        <dbReference type="EMBL" id="RXJ64098.1"/>
    </source>
</evidence>
<keyword evidence="7 8" id="KW-0472">Membrane</keyword>
<evidence type="ECO:0000313" key="11">
    <source>
        <dbReference type="Proteomes" id="UP000290191"/>
    </source>
</evidence>
<feature type="transmembrane region" description="Helical" evidence="8">
    <location>
        <begin position="346"/>
        <end position="364"/>
    </location>
</feature>
<feature type="transmembrane region" description="Helical" evidence="8">
    <location>
        <begin position="218"/>
        <end position="242"/>
    </location>
</feature>
<evidence type="ECO:0000256" key="6">
    <source>
        <dbReference type="ARBA" id="ARBA00022989"/>
    </source>
</evidence>
<evidence type="ECO:0000256" key="3">
    <source>
        <dbReference type="ARBA" id="ARBA00022448"/>
    </source>
</evidence>
<organism evidence="10 11">
    <name type="scientific">Halarcobacter anaerophilus</name>
    <dbReference type="NCBI Taxonomy" id="877500"/>
    <lineage>
        <taxon>Bacteria</taxon>
        <taxon>Pseudomonadati</taxon>
        <taxon>Campylobacterota</taxon>
        <taxon>Epsilonproteobacteria</taxon>
        <taxon>Campylobacterales</taxon>
        <taxon>Arcobacteraceae</taxon>
        <taxon>Halarcobacter</taxon>
    </lineage>
</organism>
<sequence>MKNSILNIYNLGIKELKTLFRDKVMAVLIVYSFTFAIYIGATSQSTELHNASIAFVDEDRSTLSYRIIEAFYKPRFNTPDTIKLEQIDANMDNGYYTFVIVLPSGFEEDVLSGKDVDIQVNIDATRMTQAGIGAGYIQNIIMQELSTFLNSSSSSKIKVINRYKYNPNLTSSWFGSINEVINNIVMLSILLSAAALIREREYGTIEHLLVMPLSPIEIMLSKIWSVCIIVLVCVAFSLVFVVQMLLHVPLSGSILLFLFATLLVLFATTSMGIFMGTIVKNMPQLGMIFIITILPLIMLSGGISPFESMPKIIQIIMSFMPTSYFVDISQEILFKGAGIKIVWSEMLKIFLIGVVFFILTFIFFRKSLESQM</sequence>
<keyword evidence="5 8" id="KW-0812">Transmembrane</keyword>
<evidence type="ECO:0000256" key="4">
    <source>
        <dbReference type="ARBA" id="ARBA00022475"/>
    </source>
</evidence>
<dbReference type="Pfam" id="PF12698">
    <property type="entry name" value="ABC2_membrane_3"/>
    <property type="match status" value="1"/>
</dbReference>
<dbReference type="STRING" id="877500.GCA_000935065_02848"/>
<accession>A0A4V1LQB3</accession>
<dbReference type="Gene3D" id="3.40.1710.10">
    <property type="entry name" value="abc type-2 transporter like domain"/>
    <property type="match status" value="1"/>
</dbReference>
<dbReference type="OrthoDB" id="9808686at2"/>